<accession>A0A4Y2F107</accession>
<dbReference type="AlphaFoldDB" id="A0A4Y2F107"/>
<reference evidence="1 2" key="1">
    <citation type="journal article" date="2019" name="Sci. Rep.">
        <title>Orb-weaving spider Araneus ventricosus genome elucidates the spidroin gene catalogue.</title>
        <authorList>
            <person name="Kono N."/>
            <person name="Nakamura H."/>
            <person name="Ohtoshi R."/>
            <person name="Moran D.A.P."/>
            <person name="Shinohara A."/>
            <person name="Yoshida Y."/>
            <person name="Fujiwara M."/>
            <person name="Mori M."/>
            <person name="Tomita M."/>
            <person name="Arakawa K."/>
        </authorList>
    </citation>
    <scope>NUCLEOTIDE SEQUENCE [LARGE SCALE GENOMIC DNA]</scope>
</reference>
<proteinExistence type="predicted"/>
<gene>
    <name evidence="1" type="ORF">AVEN_175824_1</name>
</gene>
<evidence type="ECO:0000313" key="2">
    <source>
        <dbReference type="Proteomes" id="UP000499080"/>
    </source>
</evidence>
<name>A0A4Y2F107_ARAVE</name>
<dbReference type="Proteomes" id="UP000499080">
    <property type="component" value="Unassembled WGS sequence"/>
</dbReference>
<organism evidence="1 2">
    <name type="scientific">Araneus ventricosus</name>
    <name type="common">Orbweaver spider</name>
    <name type="synonym">Epeira ventricosa</name>
    <dbReference type="NCBI Taxonomy" id="182803"/>
    <lineage>
        <taxon>Eukaryota</taxon>
        <taxon>Metazoa</taxon>
        <taxon>Ecdysozoa</taxon>
        <taxon>Arthropoda</taxon>
        <taxon>Chelicerata</taxon>
        <taxon>Arachnida</taxon>
        <taxon>Araneae</taxon>
        <taxon>Araneomorphae</taxon>
        <taxon>Entelegynae</taxon>
        <taxon>Araneoidea</taxon>
        <taxon>Araneidae</taxon>
        <taxon>Araneus</taxon>
    </lineage>
</organism>
<dbReference type="EMBL" id="BGPR01000779">
    <property type="protein sequence ID" value="GBM35220.1"/>
    <property type="molecule type" value="Genomic_DNA"/>
</dbReference>
<evidence type="ECO:0000313" key="1">
    <source>
        <dbReference type="EMBL" id="GBM35220.1"/>
    </source>
</evidence>
<keyword evidence="2" id="KW-1185">Reference proteome</keyword>
<comment type="caution">
    <text evidence="1">The sequence shown here is derived from an EMBL/GenBank/DDBJ whole genome shotgun (WGS) entry which is preliminary data.</text>
</comment>
<protein>
    <submittedName>
        <fullName evidence="1">Uncharacterized protein</fullName>
    </submittedName>
</protein>
<sequence length="114" mass="13141">MELMRAIFHSDSNTMRNLTLREFVNEAAITVLRQQYMLNLLEVCGGIANVQSLEVDYTQIFPDIMNSLYEKLSPGDYQLDKKKPRCRMLPFTVKIKDGQGLEQGFSTFFPSRTP</sequence>